<reference evidence="2" key="1">
    <citation type="submission" date="2021-01" db="EMBL/GenBank/DDBJ databases">
        <authorList>
            <person name="Kaushik A."/>
        </authorList>
    </citation>
    <scope>NUCLEOTIDE SEQUENCE</scope>
    <source>
        <strain evidence="2">Type strain: AG8-Rh-89/</strain>
    </source>
</reference>
<keyword evidence="1" id="KW-0472">Membrane</keyword>
<protein>
    <submittedName>
        <fullName evidence="2">Uncharacterized protein</fullName>
    </submittedName>
</protein>
<keyword evidence="1" id="KW-0812">Transmembrane</keyword>
<comment type="caution">
    <text evidence="2">The sequence shown here is derived from an EMBL/GenBank/DDBJ whole genome shotgun (WGS) entry which is preliminary data.</text>
</comment>
<dbReference type="Proteomes" id="UP000663850">
    <property type="component" value="Unassembled WGS sequence"/>
</dbReference>
<evidence type="ECO:0000313" key="2">
    <source>
        <dbReference type="EMBL" id="CAE6471860.1"/>
    </source>
</evidence>
<accession>A0A8H3C3G0</accession>
<gene>
    <name evidence="2" type="ORF">RDB_LOCUS63871</name>
</gene>
<feature type="transmembrane region" description="Helical" evidence="1">
    <location>
        <begin position="6"/>
        <end position="24"/>
    </location>
</feature>
<sequence length="67" mass="7081">MLRSPLTYFLSIAIFLLTFVVVVWGSPVEAGKSLVARDVVQTPVTDGTNPTGVLGEIADVFTAATDI</sequence>
<keyword evidence="1" id="KW-1133">Transmembrane helix</keyword>
<evidence type="ECO:0000313" key="3">
    <source>
        <dbReference type="Proteomes" id="UP000663850"/>
    </source>
</evidence>
<proteinExistence type="predicted"/>
<evidence type="ECO:0000256" key="1">
    <source>
        <dbReference type="SAM" id="Phobius"/>
    </source>
</evidence>
<organism evidence="2 3">
    <name type="scientific">Rhizoctonia solani</name>
    <dbReference type="NCBI Taxonomy" id="456999"/>
    <lineage>
        <taxon>Eukaryota</taxon>
        <taxon>Fungi</taxon>
        <taxon>Dikarya</taxon>
        <taxon>Basidiomycota</taxon>
        <taxon>Agaricomycotina</taxon>
        <taxon>Agaricomycetes</taxon>
        <taxon>Cantharellales</taxon>
        <taxon>Ceratobasidiaceae</taxon>
        <taxon>Rhizoctonia</taxon>
    </lineage>
</organism>
<dbReference type="AlphaFoldDB" id="A0A8H3C3G0"/>
<dbReference type="EMBL" id="CAJMWZ010003245">
    <property type="protein sequence ID" value="CAE6471860.1"/>
    <property type="molecule type" value="Genomic_DNA"/>
</dbReference>
<name>A0A8H3C3G0_9AGAM</name>